<dbReference type="GO" id="GO:0051536">
    <property type="term" value="F:iron-sulfur cluster binding"/>
    <property type="evidence" value="ECO:0007669"/>
    <property type="project" value="UniProtKB-KW"/>
</dbReference>
<evidence type="ECO:0000256" key="2">
    <source>
        <dbReference type="ARBA" id="ARBA00022723"/>
    </source>
</evidence>
<evidence type="ECO:0000256" key="4">
    <source>
        <dbReference type="ARBA" id="ARBA00023004"/>
    </source>
</evidence>
<evidence type="ECO:0000313" key="9">
    <source>
        <dbReference type="EMBL" id="UJG44270.1"/>
    </source>
</evidence>
<reference evidence="9" key="1">
    <citation type="journal article" date="2022" name="Nat. Microbiol.">
        <title>Unique mobile elements and scalable gene flow at the prokaryote-eukaryote boundary revealed by circularized Asgard archaea genomes.</title>
        <authorList>
            <person name="Wu F."/>
            <person name="Speth D.R."/>
            <person name="Philosof A."/>
            <person name="Cremiere A."/>
            <person name="Narayanan A."/>
            <person name="Barco R.A."/>
            <person name="Connon S.A."/>
            <person name="Amend J.P."/>
            <person name="Antoshechkin I.A."/>
            <person name="Orphan V.J."/>
        </authorList>
    </citation>
    <scope>NUCLEOTIDE SEQUENCE</scope>
    <source>
        <strain evidence="9">PR6</strain>
    </source>
</reference>
<protein>
    <submittedName>
        <fullName evidence="9">Reductive dehalogenase</fullName>
    </submittedName>
</protein>
<feature type="compositionally biased region" description="Basic and acidic residues" evidence="7">
    <location>
        <begin position="166"/>
        <end position="186"/>
    </location>
</feature>
<dbReference type="SUPFAM" id="SSF54862">
    <property type="entry name" value="4Fe-4S ferredoxins"/>
    <property type="match status" value="2"/>
</dbReference>
<proteinExistence type="predicted"/>
<dbReference type="AlphaFoldDB" id="A0A9Y1BSZ8"/>
<dbReference type="EMBL" id="CP084167">
    <property type="protein sequence ID" value="UJG44270.1"/>
    <property type="molecule type" value="Genomic_DNA"/>
</dbReference>
<feature type="domain" description="4Fe-4S ferredoxin-type" evidence="8">
    <location>
        <begin position="354"/>
        <end position="384"/>
    </location>
</feature>
<feature type="domain" description="4Fe-4S ferredoxin-type" evidence="8">
    <location>
        <begin position="1"/>
        <end position="33"/>
    </location>
</feature>
<dbReference type="PROSITE" id="PS51379">
    <property type="entry name" value="4FE4S_FER_2"/>
    <property type="match status" value="3"/>
</dbReference>
<organism evidence="9">
    <name type="scientific">Candidatus Heimdallarchaeum endolithica</name>
    <dbReference type="NCBI Taxonomy" id="2876572"/>
    <lineage>
        <taxon>Archaea</taxon>
        <taxon>Promethearchaeati</taxon>
        <taxon>Candidatus Heimdallarchaeota</taxon>
        <taxon>Candidatus Heimdallarchaeia (ex Rinke et al. 2021) (nom. nud.)</taxon>
        <taxon>Candidatus Heimdallarchaeales</taxon>
        <taxon>Candidatus Heimdallarchaeaceae</taxon>
        <taxon>Candidatus Heimdallarchaeum</taxon>
    </lineage>
</organism>
<evidence type="ECO:0000259" key="8">
    <source>
        <dbReference type="PROSITE" id="PS51379"/>
    </source>
</evidence>
<dbReference type="Gene3D" id="3.30.70.20">
    <property type="match status" value="1"/>
</dbReference>
<gene>
    <name evidence="9" type="ORF">K9W46_03580</name>
</gene>
<name>A0A9Y1BSZ8_9ARCH</name>
<feature type="region of interest" description="Disordered" evidence="7">
    <location>
        <begin position="166"/>
        <end position="199"/>
    </location>
</feature>
<dbReference type="Proteomes" id="UP001200513">
    <property type="component" value="Chromosome"/>
</dbReference>
<evidence type="ECO:0000256" key="7">
    <source>
        <dbReference type="SAM" id="MobiDB-lite"/>
    </source>
</evidence>
<evidence type="ECO:0000256" key="1">
    <source>
        <dbReference type="ARBA" id="ARBA00004196"/>
    </source>
</evidence>
<keyword evidence="5" id="KW-0411">Iron-sulfur</keyword>
<comment type="subcellular location">
    <subcellularLocation>
        <location evidence="1">Cell envelope</location>
    </subcellularLocation>
</comment>
<dbReference type="InterPro" id="IPR017896">
    <property type="entry name" value="4Fe4S_Fe-S-bd"/>
</dbReference>
<dbReference type="NCBIfam" id="TIGR02486">
    <property type="entry name" value="RDH"/>
    <property type="match status" value="1"/>
</dbReference>
<keyword evidence="6" id="KW-0472">Membrane</keyword>
<dbReference type="PROSITE" id="PS00198">
    <property type="entry name" value="4FE4S_FER_1"/>
    <property type="match status" value="2"/>
</dbReference>
<dbReference type="InterPro" id="IPR012832">
    <property type="entry name" value="RDH"/>
</dbReference>
<keyword evidence="2" id="KW-0479">Metal-binding</keyword>
<feature type="domain" description="4Fe-4S ferredoxin-type" evidence="8">
    <location>
        <begin position="38"/>
        <end position="67"/>
    </location>
</feature>
<dbReference type="PANTHER" id="PTHR42827">
    <property type="entry name" value="IRON-SULFUR CLUSTER-BINDING PROTEIN-RELATED"/>
    <property type="match status" value="1"/>
</dbReference>
<keyword evidence="3" id="KW-0732">Signal</keyword>
<dbReference type="InterPro" id="IPR017900">
    <property type="entry name" value="4Fe4S_Fe_S_CS"/>
</dbReference>
<evidence type="ECO:0000256" key="3">
    <source>
        <dbReference type="ARBA" id="ARBA00022729"/>
    </source>
</evidence>
<keyword evidence="4" id="KW-0408">Iron</keyword>
<dbReference type="PANTHER" id="PTHR42827:SF1">
    <property type="entry name" value="IRON-SULFUR CLUSTER-BINDING PROTEIN"/>
    <property type="match status" value="1"/>
</dbReference>
<accession>A0A9Y1BSZ8</accession>
<evidence type="ECO:0000256" key="5">
    <source>
        <dbReference type="ARBA" id="ARBA00023014"/>
    </source>
</evidence>
<sequence length="480" mass="54476">MTVNVLTDKCEISKCNTECIEVCPQNKKDITAIKIEQNKARIIHKNCIECLLCIQYCPLKAIEIQKTKEKEVKNKRRKKNKEKSKYSLFEIDEKIFQPMSEKRTIFARVMWDDTFEGYQKGIFEGAKNKIPLNLDGYSEIEHAAISGAWAVDGIIGMFEREQLAKMNEEPKNVGDSRGVEKKKDLLNPEQSAKTKRTLENNPSELTSWVKKVAMFYGADLVGITPIDLKWIYTEDRQGNPLNLPEGLTNVIVFAVEMDIDAINTAPKYPSGIATGLGYSKMAFIRTLLTFFIRRMGYKAIPAGNNIALSVPLAVEAGLGGYGRHGLLITKKFGPRVRIAKVLTDMPLIPDKPDYKFVKAVERFCKTCKTCAKKCPSNSIPFDKEPSFDIQSKVSNNPGIKKWYVNVETCYMFWTENGCDCSRCISDCEYNHVYTLPHKIVNWIVMNLPFLNPIWPLMGKLLGYGGNKSAKKFWKKIKVSP</sequence>
<dbReference type="GO" id="GO:0016491">
    <property type="term" value="F:oxidoreductase activity"/>
    <property type="evidence" value="ECO:0007669"/>
    <property type="project" value="UniProtKB-ARBA"/>
</dbReference>
<evidence type="ECO:0000256" key="6">
    <source>
        <dbReference type="ARBA" id="ARBA00023136"/>
    </source>
</evidence>
<dbReference type="GO" id="GO:0046872">
    <property type="term" value="F:metal ion binding"/>
    <property type="evidence" value="ECO:0007669"/>
    <property type="project" value="UniProtKB-KW"/>
</dbReference>